<evidence type="ECO:0000313" key="4">
    <source>
        <dbReference type="Proteomes" id="UP001250214"/>
    </source>
</evidence>
<accession>A0ABU2H6V6</accession>
<dbReference type="NCBIfam" id="NF006110">
    <property type="entry name" value="PRK08261.1"/>
    <property type="match status" value="1"/>
</dbReference>
<evidence type="ECO:0000256" key="1">
    <source>
        <dbReference type="ARBA" id="ARBA00006484"/>
    </source>
</evidence>
<dbReference type="InterPro" id="IPR002347">
    <property type="entry name" value="SDR_fam"/>
</dbReference>
<dbReference type="PROSITE" id="PS00061">
    <property type="entry name" value="ADH_SHORT"/>
    <property type="match status" value="1"/>
</dbReference>
<dbReference type="InterPro" id="IPR020904">
    <property type="entry name" value="Sc_DH/Rdtase_CS"/>
</dbReference>
<feature type="domain" description="Ketoreductase" evidence="2">
    <location>
        <begin position="219"/>
        <end position="397"/>
    </location>
</feature>
<dbReference type="SUPFAM" id="SSF51735">
    <property type="entry name" value="NAD(P)-binding Rossmann-fold domains"/>
    <property type="match status" value="2"/>
</dbReference>
<evidence type="ECO:0000313" key="3">
    <source>
        <dbReference type="EMBL" id="MDS1271030.1"/>
    </source>
</evidence>
<dbReference type="EC" id="1.1.1.100" evidence="3"/>
<reference evidence="4" key="1">
    <citation type="submission" date="2023-07" db="EMBL/GenBank/DDBJ databases">
        <title>Novel species in the genus Lipingzhangella isolated from Sambhar Salt Lake.</title>
        <authorList>
            <person name="Jiya N."/>
            <person name="Kajale S."/>
            <person name="Sharma A."/>
        </authorList>
    </citation>
    <scope>NUCLEOTIDE SEQUENCE [LARGE SCALE GENOMIC DNA]</scope>
    <source>
        <strain evidence="4">LS1_29</strain>
    </source>
</reference>
<dbReference type="PRINTS" id="PR00080">
    <property type="entry name" value="SDRFAMILY"/>
</dbReference>
<dbReference type="PANTHER" id="PTHR42760">
    <property type="entry name" value="SHORT-CHAIN DEHYDROGENASES/REDUCTASES FAMILY MEMBER"/>
    <property type="match status" value="1"/>
</dbReference>
<dbReference type="InterPro" id="IPR036291">
    <property type="entry name" value="NAD(P)-bd_dom_sf"/>
</dbReference>
<keyword evidence="4" id="KW-1185">Reference proteome</keyword>
<keyword evidence="3" id="KW-0560">Oxidoreductase</keyword>
<dbReference type="PANTHER" id="PTHR42760:SF78">
    <property type="entry name" value="3-OXOACYL-[ACYL-CARRIER-PROTEIN] REDUCTASE [NADH]"/>
    <property type="match status" value="1"/>
</dbReference>
<name>A0ABU2H6V6_9ACTN</name>
<evidence type="ECO:0000259" key="2">
    <source>
        <dbReference type="SMART" id="SM00822"/>
    </source>
</evidence>
<dbReference type="PRINTS" id="PR00081">
    <property type="entry name" value="GDHRDH"/>
</dbReference>
<proteinExistence type="inferred from homology"/>
<gene>
    <name evidence="3" type="ORF">RIF23_12045</name>
</gene>
<dbReference type="Proteomes" id="UP001250214">
    <property type="component" value="Unassembled WGS sequence"/>
</dbReference>
<comment type="similarity">
    <text evidence="1">Belongs to the short-chain dehydrogenases/reductases (SDR) family.</text>
</comment>
<dbReference type="GO" id="GO:0004316">
    <property type="term" value="F:3-oxoacyl-[acyl-carrier-protein] reductase (NADPH) activity"/>
    <property type="evidence" value="ECO:0007669"/>
    <property type="project" value="UniProtKB-EC"/>
</dbReference>
<comment type="caution">
    <text evidence="3">The sequence shown here is derived from an EMBL/GenBank/DDBJ whole genome shotgun (WGS) entry which is preliminary data.</text>
</comment>
<protein>
    <submittedName>
        <fullName evidence="3">3-oxoacyl-ACP reductase</fullName>
        <ecNumber evidence="3">1.1.1.100</ecNumber>
    </submittedName>
</protein>
<dbReference type="RefSeq" id="WP_310912582.1">
    <property type="nucleotide sequence ID" value="NZ_JAVLVT010000005.1"/>
</dbReference>
<organism evidence="3 4">
    <name type="scientific">Lipingzhangella rawalii</name>
    <dbReference type="NCBI Taxonomy" id="2055835"/>
    <lineage>
        <taxon>Bacteria</taxon>
        <taxon>Bacillati</taxon>
        <taxon>Actinomycetota</taxon>
        <taxon>Actinomycetes</taxon>
        <taxon>Streptosporangiales</taxon>
        <taxon>Nocardiopsidaceae</taxon>
        <taxon>Lipingzhangella</taxon>
    </lineage>
</organism>
<dbReference type="Pfam" id="PF13561">
    <property type="entry name" value="adh_short_C2"/>
    <property type="match status" value="1"/>
</dbReference>
<dbReference type="EMBL" id="JAVLVT010000005">
    <property type="protein sequence ID" value="MDS1271030.1"/>
    <property type="molecule type" value="Genomic_DNA"/>
</dbReference>
<dbReference type="SMART" id="SM00822">
    <property type="entry name" value="PKS_KR"/>
    <property type="match status" value="1"/>
</dbReference>
<dbReference type="Gene3D" id="3.40.50.720">
    <property type="entry name" value="NAD(P)-binding Rossmann-like Domain"/>
    <property type="match status" value="2"/>
</dbReference>
<dbReference type="InterPro" id="IPR057326">
    <property type="entry name" value="KR_dom"/>
</dbReference>
<sequence length="460" mass="47705">MVDRYQRFAATGFGGFVTKRLGLPRPPHLYRHSPENPRSPGPVLLATTEDATVTGALHAILAEGGTPVHTCTSPDPTPDEPQEPGSLILDATGITETTQLCTLHRLLGPRVRSLRAGGRVLVVGTPATDCRTLGAAVAQRSLEGFTRALAKELRMGATVNLIYVPAQAPTTAASTVRFLVSDRSAYVSGQTLHLSETTQSTNTEPPTPPIAEVAPLADTVAVVTGAARGIGATIAETAARDGAQVLCIDVPHAGAHLADTATRVGGQALELDITEDDAPQRIVAAARHHFGRLDVMVHNAGITRDKTLARMSAQQWDAVLSVNLLAAQRITERLVDPTDPVLGPGGRVVCTSSISGIAGNAGQTNYSTSKAGLIGLVTALAPTAAERGATVNAIAPGFIETPMTEAMPLLVREAGRRMNSLRQGGTPQDVAEAVCYLADPGTGGVNGQVLRVCGQSLIGA</sequence>